<evidence type="ECO:0000313" key="5">
    <source>
        <dbReference type="Proteomes" id="UP001226867"/>
    </source>
</evidence>
<dbReference type="EMBL" id="JAUSRO010000008">
    <property type="protein sequence ID" value="MDP9900479.1"/>
    <property type="molecule type" value="Genomic_DNA"/>
</dbReference>
<gene>
    <name evidence="4" type="ORF">J2W36_002745</name>
</gene>
<dbReference type="Pfam" id="PF00561">
    <property type="entry name" value="Abhydrolase_1"/>
    <property type="match status" value="1"/>
</dbReference>
<evidence type="ECO:0000256" key="1">
    <source>
        <dbReference type="SAM" id="SignalP"/>
    </source>
</evidence>
<comment type="caution">
    <text evidence="4">The sequence shown here is derived from an EMBL/GenBank/DDBJ whole genome shotgun (WGS) entry which is preliminary data.</text>
</comment>
<keyword evidence="1" id="KW-0732">Signal</keyword>
<protein>
    <submittedName>
        <fullName evidence="4">Pimeloyl-ACP methyl ester carboxylesterase</fullName>
    </submittedName>
</protein>
<feature type="domain" description="AB hydrolase-1" evidence="2">
    <location>
        <begin position="30"/>
        <end position="144"/>
    </location>
</feature>
<evidence type="ECO:0000313" key="4">
    <source>
        <dbReference type="EMBL" id="MDP9900479.1"/>
    </source>
</evidence>
<dbReference type="InterPro" id="IPR040664">
    <property type="entry name" value="AFL_C"/>
</dbReference>
<dbReference type="Pfam" id="PF18067">
    <property type="entry name" value="Lipase_C"/>
    <property type="match status" value="1"/>
</dbReference>
<dbReference type="Gene3D" id="3.40.50.1820">
    <property type="entry name" value="alpha/beta hydrolase"/>
    <property type="match status" value="1"/>
</dbReference>
<evidence type="ECO:0000259" key="2">
    <source>
        <dbReference type="Pfam" id="PF00561"/>
    </source>
</evidence>
<reference evidence="4 5" key="1">
    <citation type="submission" date="2023-07" db="EMBL/GenBank/DDBJ databases">
        <title>Sorghum-associated microbial communities from plants grown in Nebraska, USA.</title>
        <authorList>
            <person name="Schachtman D."/>
        </authorList>
    </citation>
    <scope>NUCLEOTIDE SEQUENCE [LARGE SCALE GENOMIC DNA]</scope>
    <source>
        <strain evidence="4 5">DS1607</strain>
    </source>
</reference>
<dbReference type="Gene3D" id="2.60.40.2190">
    <property type="match status" value="1"/>
</dbReference>
<dbReference type="InterPro" id="IPR029058">
    <property type="entry name" value="AB_hydrolase_fold"/>
</dbReference>
<accession>A0ABT9S809</accession>
<feature type="chain" id="PRO_5045211995" evidence="1">
    <location>
        <begin position="22"/>
        <end position="459"/>
    </location>
</feature>
<dbReference type="InterPro" id="IPR000073">
    <property type="entry name" value="AB_hydrolase_1"/>
</dbReference>
<dbReference type="SUPFAM" id="SSF53474">
    <property type="entry name" value="alpha/beta-Hydrolases"/>
    <property type="match status" value="1"/>
</dbReference>
<feature type="domain" description="AFL C-terminal" evidence="3">
    <location>
        <begin position="266"/>
        <end position="370"/>
    </location>
</feature>
<proteinExistence type="predicted"/>
<sequence>MLQRRTLLALSLSTAMLAACATGPSLTERPPIVFVHGNGDSAALWQTTIWRFESNGWPRDRLFAFDQPLPLARDSDPVAQAGRSSTAESLAFLQAEVERVLQATGARKVVLIGNSRGGNTIRNYVQNGGGDQRVSDVILGGNPAHGIWNIAGFNEASEFSARSPFLRQLNAPKGPNGDEVTPGVRWLTVRSDSNDKYAQPDAVWIGMPGKPTNVGFDGPALRGASNVVVPRVDHRETSFSPAAFDAAWRFLTGAAPATLQPIPESSVTLSGRVTGLGTDSLNPKSGNFTNNLPLPGAQLTVFAVDPSTGQRRGNAAWAQTMGAEGLWGPFNARPDTFYEFVIAAPGYDTTHIYRSPFPRSSAVVQMRPERVLPADRDAQALVLMTRPRGYFDLQRDTLRLDGNARPAGVPPQGAGVASAKLKLPSDAPRAVTAEFNAERVVGQTWPLAQGHVSVLELTY</sequence>
<dbReference type="PROSITE" id="PS51257">
    <property type="entry name" value="PROKAR_LIPOPROTEIN"/>
    <property type="match status" value="1"/>
</dbReference>
<name>A0ABT9S809_9BURK</name>
<evidence type="ECO:0000259" key="3">
    <source>
        <dbReference type="Pfam" id="PF18067"/>
    </source>
</evidence>
<keyword evidence="5" id="KW-1185">Reference proteome</keyword>
<dbReference type="RefSeq" id="WP_307690292.1">
    <property type="nucleotide sequence ID" value="NZ_JAUSRO010000008.1"/>
</dbReference>
<feature type="signal peptide" evidence="1">
    <location>
        <begin position="1"/>
        <end position="21"/>
    </location>
</feature>
<organism evidence="4 5">
    <name type="scientific">Variovorax ginsengisoli</name>
    <dbReference type="NCBI Taxonomy" id="363844"/>
    <lineage>
        <taxon>Bacteria</taxon>
        <taxon>Pseudomonadati</taxon>
        <taxon>Pseudomonadota</taxon>
        <taxon>Betaproteobacteria</taxon>
        <taxon>Burkholderiales</taxon>
        <taxon>Comamonadaceae</taxon>
        <taxon>Variovorax</taxon>
    </lineage>
</organism>
<dbReference type="Proteomes" id="UP001226867">
    <property type="component" value="Unassembled WGS sequence"/>
</dbReference>